<reference evidence="6 7" key="1">
    <citation type="journal article" date="2018" name="Nat. Biotechnol.">
        <title>A standardized bacterial taxonomy based on genome phylogeny substantially revises the tree of life.</title>
        <authorList>
            <person name="Parks D.H."/>
            <person name="Chuvochina M."/>
            <person name="Waite D.W."/>
            <person name="Rinke C."/>
            <person name="Skarshewski A."/>
            <person name="Chaumeil P.A."/>
            <person name="Hugenholtz P."/>
        </authorList>
    </citation>
    <scope>NUCLEOTIDE SEQUENCE [LARGE SCALE GENOMIC DNA]</scope>
    <source>
        <strain evidence="6">UBA8844</strain>
    </source>
</reference>
<dbReference type="Pfam" id="PF00669">
    <property type="entry name" value="Flagellin_N"/>
    <property type="match status" value="1"/>
</dbReference>
<evidence type="ECO:0000256" key="3">
    <source>
        <dbReference type="RuleBase" id="RU362073"/>
    </source>
</evidence>
<comment type="subcellular location">
    <subcellularLocation>
        <location evidence="3">Secreted</location>
    </subcellularLocation>
    <subcellularLocation>
        <location evidence="3">Bacterial flagellum</location>
    </subcellularLocation>
</comment>
<comment type="similarity">
    <text evidence="1 3">Belongs to the bacterial flagellin family.</text>
</comment>
<feature type="domain" description="Flagellin N-terminal" evidence="4">
    <location>
        <begin position="8"/>
        <end position="138"/>
    </location>
</feature>
<sequence>MRVTNSIITANSKLRLQTGLQGIDRLRDDISTGVTIRKISDNATSGGEIVRIGSSMRALTQFKRNTDSGIARAQAEEGVLNQLTNTVTRASEIALTQIGTTATAQSRLVVKAEVDQLLNLASSLGNTRFGDEYLFGGNRANEAPLFDPAPATGSFSRLMLAGNPVDPSGNITLEVGDNKFVTPTHNATQVFLDTDALAALRDLSTALGDNDTAAIQAATARLNTATSNVQTLIGAQGARVNEMEDAKVNLATMEMNLKMFRSDLRDTEIDQAMVELVGKQTLYQAAMSATSRILGLSLANYL</sequence>
<dbReference type="AlphaFoldDB" id="A0A3D4V3W6"/>
<evidence type="ECO:0000313" key="7">
    <source>
        <dbReference type="Proteomes" id="UP000264071"/>
    </source>
</evidence>
<dbReference type="SUPFAM" id="SSF64518">
    <property type="entry name" value="Phase 1 flagellin"/>
    <property type="match status" value="1"/>
</dbReference>
<dbReference type="InterPro" id="IPR001492">
    <property type="entry name" value="Flagellin"/>
</dbReference>
<keyword evidence="2 3" id="KW-0975">Bacterial flagellum</keyword>
<organism evidence="6 7">
    <name type="scientific">Gemmatimonas aurantiaca</name>
    <dbReference type="NCBI Taxonomy" id="173480"/>
    <lineage>
        <taxon>Bacteria</taxon>
        <taxon>Pseudomonadati</taxon>
        <taxon>Gemmatimonadota</taxon>
        <taxon>Gemmatimonadia</taxon>
        <taxon>Gemmatimonadales</taxon>
        <taxon>Gemmatimonadaceae</taxon>
        <taxon>Gemmatimonas</taxon>
    </lineage>
</organism>
<dbReference type="PANTHER" id="PTHR42792:SF1">
    <property type="entry name" value="FLAGELLAR HOOK-ASSOCIATED PROTEIN 3"/>
    <property type="match status" value="1"/>
</dbReference>
<dbReference type="GO" id="GO:0005576">
    <property type="term" value="C:extracellular region"/>
    <property type="evidence" value="ECO:0007669"/>
    <property type="project" value="UniProtKB-SubCell"/>
</dbReference>
<dbReference type="Gene3D" id="1.20.1330.10">
    <property type="entry name" value="f41 fragment of flagellin, N-terminal domain"/>
    <property type="match status" value="1"/>
</dbReference>
<evidence type="ECO:0000259" key="4">
    <source>
        <dbReference type="Pfam" id="PF00669"/>
    </source>
</evidence>
<dbReference type="GO" id="GO:0005198">
    <property type="term" value="F:structural molecule activity"/>
    <property type="evidence" value="ECO:0007669"/>
    <property type="project" value="UniProtKB-UniRule"/>
</dbReference>
<evidence type="ECO:0000313" key="6">
    <source>
        <dbReference type="EMBL" id="HCT55795.1"/>
    </source>
</evidence>
<dbReference type="Pfam" id="PF00700">
    <property type="entry name" value="Flagellin_C"/>
    <property type="match status" value="1"/>
</dbReference>
<dbReference type="InterPro" id="IPR046358">
    <property type="entry name" value="Flagellin_C"/>
</dbReference>
<dbReference type="EMBL" id="DPIY01000001">
    <property type="protein sequence ID" value="HCT55795.1"/>
    <property type="molecule type" value="Genomic_DNA"/>
</dbReference>
<dbReference type="PANTHER" id="PTHR42792">
    <property type="entry name" value="FLAGELLIN"/>
    <property type="match status" value="1"/>
</dbReference>
<feature type="domain" description="Flagellin C-terminal" evidence="5">
    <location>
        <begin position="222"/>
        <end position="302"/>
    </location>
</feature>
<dbReference type="InterPro" id="IPR001029">
    <property type="entry name" value="Flagellin_N"/>
</dbReference>
<comment type="function">
    <text evidence="3">Flagellin is the subunit protein which polymerizes to form the filaments of bacterial flagella.</text>
</comment>
<proteinExistence type="inferred from homology"/>
<dbReference type="Proteomes" id="UP000264071">
    <property type="component" value="Unassembled WGS sequence"/>
</dbReference>
<evidence type="ECO:0000256" key="2">
    <source>
        <dbReference type="ARBA" id="ARBA00023143"/>
    </source>
</evidence>
<dbReference type="GO" id="GO:0009288">
    <property type="term" value="C:bacterial-type flagellum"/>
    <property type="evidence" value="ECO:0007669"/>
    <property type="project" value="UniProtKB-SubCell"/>
</dbReference>
<comment type="caution">
    <text evidence="6">The sequence shown here is derived from an EMBL/GenBank/DDBJ whole genome shotgun (WGS) entry which is preliminary data.</text>
</comment>
<accession>A0A3D4V3W6</accession>
<keyword evidence="3" id="KW-0964">Secreted</keyword>
<dbReference type="OMA" id="ARVNEME"/>
<gene>
    <name evidence="6" type="ORF">DGD08_01140</name>
</gene>
<name>A0A3D4V3W6_9BACT</name>
<protein>
    <recommendedName>
        <fullName evidence="3">Flagellin</fullName>
    </recommendedName>
</protein>
<evidence type="ECO:0000256" key="1">
    <source>
        <dbReference type="ARBA" id="ARBA00005709"/>
    </source>
</evidence>
<evidence type="ECO:0000259" key="5">
    <source>
        <dbReference type="Pfam" id="PF00700"/>
    </source>
</evidence>